<comment type="caution">
    <text evidence="1">The sequence shown here is derived from an EMBL/GenBank/DDBJ whole genome shotgun (WGS) entry which is preliminary data.</text>
</comment>
<dbReference type="AlphaFoldDB" id="A0A1S8YGW8"/>
<reference evidence="1 2" key="1">
    <citation type="submission" date="2016-12" db="EMBL/GenBank/DDBJ databases">
        <title>Izhakiella australiana sp. nov. of genus Izhakiella isolated from Australian desert.</title>
        <authorList>
            <person name="Ji M."/>
        </authorList>
    </citation>
    <scope>NUCLEOTIDE SEQUENCE [LARGE SCALE GENOMIC DNA]</scope>
    <source>
        <strain evidence="1 2">D4N98</strain>
    </source>
</reference>
<proteinExistence type="predicted"/>
<dbReference type="STRING" id="1926881.BTJ39_19040"/>
<sequence>MSSEKLAAHIIAHEILLKSVLNAVPKAYLQLIASEAGTQFSLYQRGAASRDDEAQNRVQEARQIVSRLLGKQID</sequence>
<protein>
    <submittedName>
        <fullName evidence="1">Uncharacterized protein</fullName>
    </submittedName>
</protein>
<dbReference type="EMBL" id="MRUL01000017">
    <property type="protein sequence ID" value="OON38068.1"/>
    <property type="molecule type" value="Genomic_DNA"/>
</dbReference>
<dbReference type="RefSeq" id="WP_078004303.1">
    <property type="nucleotide sequence ID" value="NZ_MRUL01000017.1"/>
</dbReference>
<dbReference type="Proteomes" id="UP000190667">
    <property type="component" value="Unassembled WGS sequence"/>
</dbReference>
<gene>
    <name evidence="1" type="ORF">BTJ39_19040</name>
</gene>
<evidence type="ECO:0000313" key="2">
    <source>
        <dbReference type="Proteomes" id="UP000190667"/>
    </source>
</evidence>
<keyword evidence="2" id="KW-1185">Reference proteome</keyword>
<name>A0A1S8YGW8_9GAMM</name>
<evidence type="ECO:0000313" key="1">
    <source>
        <dbReference type="EMBL" id="OON38068.1"/>
    </source>
</evidence>
<organism evidence="1 2">
    <name type="scientific">Izhakiella australiensis</name>
    <dbReference type="NCBI Taxonomy" id="1926881"/>
    <lineage>
        <taxon>Bacteria</taxon>
        <taxon>Pseudomonadati</taxon>
        <taxon>Pseudomonadota</taxon>
        <taxon>Gammaproteobacteria</taxon>
        <taxon>Enterobacterales</taxon>
        <taxon>Erwiniaceae</taxon>
        <taxon>Izhakiella</taxon>
    </lineage>
</organism>
<accession>A0A1S8YGW8</accession>